<feature type="domain" description="Co-chaperone DjlA N-terminal" evidence="1">
    <location>
        <begin position="1"/>
        <end position="115"/>
    </location>
</feature>
<dbReference type="SUPFAM" id="SSF158682">
    <property type="entry name" value="TerB-like"/>
    <property type="match status" value="1"/>
</dbReference>
<protein>
    <recommendedName>
        <fullName evidence="1">Co-chaperone DjlA N-terminal domain-containing protein</fullName>
    </recommendedName>
</protein>
<proteinExistence type="predicted"/>
<dbReference type="InterPro" id="IPR029024">
    <property type="entry name" value="TerB-like"/>
</dbReference>
<organism evidence="2 3">
    <name type="scientific">Planktomarina temperata RCA23</name>
    <dbReference type="NCBI Taxonomy" id="666509"/>
    <lineage>
        <taxon>Bacteria</taxon>
        <taxon>Pseudomonadati</taxon>
        <taxon>Pseudomonadota</taxon>
        <taxon>Alphaproteobacteria</taxon>
        <taxon>Rhodobacterales</taxon>
        <taxon>Paracoccaceae</taxon>
        <taxon>Planktomarina</taxon>
    </lineage>
</organism>
<evidence type="ECO:0000259" key="1">
    <source>
        <dbReference type="Pfam" id="PF05099"/>
    </source>
</evidence>
<dbReference type="EMBL" id="CP003984">
    <property type="protein sequence ID" value="AII88283.1"/>
    <property type="molecule type" value="Genomic_DNA"/>
</dbReference>
<evidence type="ECO:0000313" key="2">
    <source>
        <dbReference type="EMBL" id="AII88283.1"/>
    </source>
</evidence>
<dbReference type="AlphaFoldDB" id="A0AAN0RL60"/>
<name>A0AAN0RL60_9RHOB</name>
<dbReference type="InterPro" id="IPR007791">
    <property type="entry name" value="DjlA_N"/>
</dbReference>
<gene>
    <name evidence="2" type="ORF">RCA23_c27750</name>
</gene>
<sequence length="117" mass="12933">MAALMVRIAKSDDEYSAAEIARIDAVLGLLYKLTADQAANLRQTAEALEAEAPDTVRFTRAIKEEVPYEERFNVVRALWQVVLADGARDAEEDALMRLLASLLGVNDRDSALARQRA</sequence>
<dbReference type="CDD" id="cd07313">
    <property type="entry name" value="terB_like_2"/>
    <property type="match status" value="1"/>
</dbReference>
<reference evidence="2 3" key="1">
    <citation type="journal article" date="2014" name="ISME J.">
        <title>Adaptation of an abundant Roseobacter RCA organism to pelagic systems revealed by genomic and transcriptomic analyses.</title>
        <authorList>
            <person name="Voget S."/>
            <person name="Wemheuer B."/>
            <person name="Brinkhoff T."/>
            <person name="Vollmers J."/>
            <person name="Dietrich S."/>
            <person name="Giebel H.A."/>
            <person name="Beardsley C."/>
            <person name="Sardemann C."/>
            <person name="Bakenhus I."/>
            <person name="Billerbeck S."/>
            <person name="Daniel R."/>
            <person name="Simon M."/>
        </authorList>
    </citation>
    <scope>NUCLEOTIDE SEQUENCE [LARGE SCALE GENOMIC DNA]</scope>
    <source>
        <strain evidence="2 3">RCA23</strain>
    </source>
</reference>
<dbReference type="Proteomes" id="UP000028680">
    <property type="component" value="Chromosome"/>
</dbReference>
<dbReference type="Gene3D" id="1.10.3680.10">
    <property type="entry name" value="TerB-like"/>
    <property type="match status" value="1"/>
</dbReference>
<keyword evidence="3" id="KW-1185">Reference proteome</keyword>
<dbReference type="Pfam" id="PF05099">
    <property type="entry name" value="TerB"/>
    <property type="match status" value="1"/>
</dbReference>
<dbReference type="KEGG" id="ptp:RCA23_c27750"/>
<accession>A0AAN0RL60</accession>
<evidence type="ECO:0000313" key="3">
    <source>
        <dbReference type="Proteomes" id="UP000028680"/>
    </source>
</evidence>